<feature type="domain" description="HTH cro/C1-type" evidence="1">
    <location>
        <begin position="17"/>
        <end position="61"/>
    </location>
</feature>
<proteinExistence type="predicted"/>
<accession>A0A6A2GB29</accession>
<dbReference type="Proteomes" id="UP000487221">
    <property type="component" value="Unassembled WGS sequence"/>
</dbReference>
<comment type="caution">
    <text evidence="2">The sequence shown here is derived from an EMBL/GenBank/DDBJ whole genome shotgun (WGS) entry which is preliminary data.</text>
</comment>
<dbReference type="AlphaFoldDB" id="A0A6A2GB29"/>
<gene>
    <name evidence="3" type="ORF">GAQ44_03685</name>
    <name evidence="2" type="ORF">GAQ59_04750</name>
</gene>
<dbReference type="GO" id="GO:0003677">
    <property type="term" value="F:DNA binding"/>
    <property type="evidence" value="ECO:0007669"/>
    <property type="project" value="InterPro"/>
</dbReference>
<dbReference type="CDD" id="cd00093">
    <property type="entry name" value="HTH_XRE"/>
    <property type="match status" value="1"/>
</dbReference>
<dbReference type="Pfam" id="PF01381">
    <property type="entry name" value="HTH_3"/>
    <property type="match status" value="1"/>
</dbReference>
<dbReference type="InterPro" id="IPR001387">
    <property type="entry name" value="Cro/C1-type_HTH"/>
</dbReference>
<sequence length="68" mass="7856">MVFTDYMKSLPNQQQETIKKLAELTYSTPAAVYRWINGENNPPLIKQKVIAEYLGKSVEELFPTTKSY</sequence>
<dbReference type="SUPFAM" id="SSF47413">
    <property type="entry name" value="lambda repressor-like DNA-binding domains"/>
    <property type="match status" value="1"/>
</dbReference>
<evidence type="ECO:0000313" key="5">
    <source>
        <dbReference type="Proteomes" id="UP000487221"/>
    </source>
</evidence>
<dbReference type="EMBL" id="WCTY01000005">
    <property type="protein sequence ID" value="KAB4186689.1"/>
    <property type="molecule type" value="Genomic_DNA"/>
</dbReference>
<name>A0A6A2GB29_BACUN</name>
<dbReference type="RefSeq" id="WP_119957885.1">
    <property type="nucleotide sequence ID" value="NZ_WCTY01000005.1"/>
</dbReference>
<evidence type="ECO:0000313" key="3">
    <source>
        <dbReference type="EMBL" id="KAB4186689.1"/>
    </source>
</evidence>
<dbReference type="InterPro" id="IPR010982">
    <property type="entry name" value="Lambda_DNA-bd_dom_sf"/>
</dbReference>
<dbReference type="Gene3D" id="1.10.260.40">
    <property type="entry name" value="lambda repressor-like DNA-binding domains"/>
    <property type="match status" value="1"/>
</dbReference>
<evidence type="ECO:0000313" key="4">
    <source>
        <dbReference type="Proteomes" id="UP000433928"/>
    </source>
</evidence>
<evidence type="ECO:0000259" key="1">
    <source>
        <dbReference type="PROSITE" id="PS50943"/>
    </source>
</evidence>
<dbReference type="Proteomes" id="UP000433928">
    <property type="component" value="Unassembled WGS sequence"/>
</dbReference>
<protein>
    <submittedName>
        <fullName evidence="2">Helix-turn-helix transcriptional regulator</fullName>
    </submittedName>
</protein>
<dbReference type="EMBL" id="WCUG01000004">
    <property type="protein sequence ID" value="KAB4171649.1"/>
    <property type="molecule type" value="Genomic_DNA"/>
</dbReference>
<reference evidence="4 5" key="1">
    <citation type="journal article" date="2019" name="Nat. Med.">
        <title>A library of human gut bacterial isolates paired with longitudinal multiomics data enables mechanistic microbiome research.</title>
        <authorList>
            <person name="Poyet M."/>
            <person name="Groussin M."/>
            <person name="Gibbons S.M."/>
            <person name="Avila-Pacheco J."/>
            <person name="Jiang X."/>
            <person name="Kearney S.M."/>
            <person name="Perrotta A.R."/>
            <person name="Berdy B."/>
            <person name="Zhao S."/>
            <person name="Lieberman T.D."/>
            <person name="Swanson P.K."/>
            <person name="Smith M."/>
            <person name="Roesemann S."/>
            <person name="Alexander J.E."/>
            <person name="Rich S.A."/>
            <person name="Livny J."/>
            <person name="Vlamakis H."/>
            <person name="Clish C."/>
            <person name="Bullock K."/>
            <person name="Deik A."/>
            <person name="Scott J."/>
            <person name="Pierce K.A."/>
            <person name="Xavier R.J."/>
            <person name="Alm E.J."/>
        </authorList>
    </citation>
    <scope>NUCLEOTIDE SEQUENCE [LARGE SCALE GENOMIC DNA]</scope>
    <source>
        <strain evidence="3 5">BIOML-A19</strain>
        <strain evidence="2 4">BIOML-A27</strain>
    </source>
</reference>
<evidence type="ECO:0000313" key="2">
    <source>
        <dbReference type="EMBL" id="KAB4171649.1"/>
    </source>
</evidence>
<dbReference type="PROSITE" id="PS50943">
    <property type="entry name" value="HTH_CROC1"/>
    <property type="match status" value="1"/>
</dbReference>
<organism evidence="2 4">
    <name type="scientific">Bacteroides uniformis</name>
    <dbReference type="NCBI Taxonomy" id="820"/>
    <lineage>
        <taxon>Bacteria</taxon>
        <taxon>Pseudomonadati</taxon>
        <taxon>Bacteroidota</taxon>
        <taxon>Bacteroidia</taxon>
        <taxon>Bacteroidales</taxon>
        <taxon>Bacteroidaceae</taxon>
        <taxon>Bacteroides</taxon>
    </lineage>
</organism>